<dbReference type="GeneID" id="36523959"/>
<sequence>MKLSLALMLSSAAIAMALSQQGGDEGDASGSAPAMREAQLERKSGGQSSPSREQGDLKPGYNSLGLDKLILNPVADAIGSLVPTPSSSSSPSASPSASASAKPAPSPSAAA</sequence>
<evidence type="ECO:0000256" key="1">
    <source>
        <dbReference type="SAM" id="MobiDB-lite"/>
    </source>
</evidence>
<gene>
    <name evidence="3" type="ORF">BDW47DRAFT_128063</name>
</gene>
<evidence type="ECO:0000313" key="3">
    <source>
        <dbReference type="EMBL" id="PLB35541.1"/>
    </source>
</evidence>
<evidence type="ECO:0000313" key="4">
    <source>
        <dbReference type="Proteomes" id="UP000234585"/>
    </source>
</evidence>
<dbReference type="EMBL" id="KZ559161">
    <property type="protein sequence ID" value="PLB35541.1"/>
    <property type="molecule type" value="Genomic_DNA"/>
</dbReference>
<feature type="region of interest" description="Disordered" evidence="1">
    <location>
        <begin position="80"/>
        <end position="111"/>
    </location>
</feature>
<organism evidence="3 4">
    <name type="scientific">Aspergillus candidus</name>
    <dbReference type="NCBI Taxonomy" id="41067"/>
    <lineage>
        <taxon>Eukaryota</taxon>
        <taxon>Fungi</taxon>
        <taxon>Dikarya</taxon>
        <taxon>Ascomycota</taxon>
        <taxon>Pezizomycotina</taxon>
        <taxon>Eurotiomycetes</taxon>
        <taxon>Eurotiomycetidae</taxon>
        <taxon>Eurotiales</taxon>
        <taxon>Aspergillaceae</taxon>
        <taxon>Aspergillus</taxon>
        <taxon>Aspergillus subgen. Circumdati</taxon>
    </lineage>
</organism>
<dbReference type="AlphaFoldDB" id="A0A2I2F4I9"/>
<reference evidence="3 4" key="1">
    <citation type="submission" date="2017-12" db="EMBL/GenBank/DDBJ databases">
        <authorList>
            <consortium name="DOE Joint Genome Institute"/>
            <person name="Haridas S."/>
            <person name="Kjaerbolling I."/>
            <person name="Vesth T.C."/>
            <person name="Frisvad J.C."/>
            <person name="Nybo J.L."/>
            <person name="Theobald S."/>
            <person name="Kuo A."/>
            <person name="Bowyer P."/>
            <person name="Matsuda Y."/>
            <person name="Mondo S."/>
            <person name="Lyhne E.K."/>
            <person name="Kogle M.E."/>
            <person name="Clum A."/>
            <person name="Lipzen A."/>
            <person name="Salamov A."/>
            <person name="Ngan C.Y."/>
            <person name="Daum C."/>
            <person name="Chiniquy J."/>
            <person name="Barry K."/>
            <person name="LaButti K."/>
            <person name="Simmons B.A."/>
            <person name="Magnuson J.K."/>
            <person name="Mortensen U.H."/>
            <person name="Larsen T.O."/>
            <person name="Grigoriev I.V."/>
            <person name="Baker S.E."/>
            <person name="Andersen M.R."/>
            <person name="Nordberg H.P."/>
            <person name="Cantor M.N."/>
            <person name="Hua S.X."/>
        </authorList>
    </citation>
    <scope>NUCLEOTIDE SEQUENCE [LARGE SCALE GENOMIC DNA]</scope>
    <source>
        <strain evidence="3 4">CBS 102.13</strain>
    </source>
</reference>
<evidence type="ECO:0000256" key="2">
    <source>
        <dbReference type="SAM" id="SignalP"/>
    </source>
</evidence>
<feature type="compositionally biased region" description="Low complexity" evidence="1">
    <location>
        <begin position="85"/>
        <end position="111"/>
    </location>
</feature>
<proteinExistence type="predicted"/>
<keyword evidence="2" id="KW-0732">Signal</keyword>
<feature type="chain" id="PRO_5014143393" evidence="2">
    <location>
        <begin position="20"/>
        <end position="111"/>
    </location>
</feature>
<feature type="signal peptide" evidence="2">
    <location>
        <begin position="1"/>
        <end position="19"/>
    </location>
</feature>
<protein>
    <submittedName>
        <fullName evidence="3">Uncharacterized protein</fullName>
    </submittedName>
</protein>
<keyword evidence="4" id="KW-1185">Reference proteome</keyword>
<accession>A0A2I2F4I9</accession>
<dbReference type="RefSeq" id="XP_024669553.1">
    <property type="nucleotide sequence ID" value="XM_024816799.1"/>
</dbReference>
<dbReference type="Proteomes" id="UP000234585">
    <property type="component" value="Unassembled WGS sequence"/>
</dbReference>
<name>A0A2I2F4I9_ASPCN</name>
<feature type="region of interest" description="Disordered" evidence="1">
    <location>
        <begin position="20"/>
        <end position="63"/>
    </location>
</feature>